<dbReference type="GO" id="GO:0120147">
    <property type="term" value="F:formylglycine-generating oxidase activity"/>
    <property type="evidence" value="ECO:0007669"/>
    <property type="project" value="TreeGrafter"/>
</dbReference>
<comment type="caution">
    <text evidence="3">The sequence shown here is derived from an EMBL/GenBank/DDBJ whole genome shotgun (WGS) entry which is preliminary data.</text>
</comment>
<keyword evidence="4" id="KW-1185">Reference proteome</keyword>
<evidence type="ECO:0000313" key="3">
    <source>
        <dbReference type="EMBL" id="NEN23007.1"/>
    </source>
</evidence>
<name>A0A7K3WMY3_9FLAO</name>
<dbReference type="InterPro" id="IPR051043">
    <property type="entry name" value="Sulfatase_Mod_Factor_Kinase"/>
</dbReference>
<keyword evidence="1" id="KW-0732">Signal</keyword>
<evidence type="ECO:0000256" key="1">
    <source>
        <dbReference type="SAM" id="SignalP"/>
    </source>
</evidence>
<dbReference type="InterPro" id="IPR005532">
    <property type="entry name" value="SUMF_dom"/>
</dbReference>
<dbReference type="PANTHER" id="PTHR23150:SF19">
    <property type="entry name" value="FORMYLGLYCINE-GENERATING ENZYME"/>
    <property type="match status" value="1"/>
</dbReference>
<protein>
    <submittedName>
        <fullName evidence="3">SUMF1/EgtB/PvdO family nonheme iron enzyme</fullName>
    </submittedName>
</protein>
<dbReference type="AlphaFoldDB" id="A0A7K3WMY3"/>
<dbReference type="PANTHER" id="PTHR23150">
    <property type="entry name" value="SULFATASE MODIFYING FACTOR 1, 2"/>
    <property type="match status" value="1"/>
</dbReference>
<dbReference type="PROSITE" id="PS51257">
    <property type="entry name" value="PROKAR_LIPOPROTEIN"/>
    <property type="match status" value="1"/>
</dbReference>
<reference evidence="3 4" key="1">
    <citation type="submission" date="2020-02" db="EMBL/GenBank/DDBJ databases">
        <title>Out from the shadows clarifying the taxonomy of the family Cryomorphaceae and related taxa by utilizing the GTDB taxonomic framework.</title>
        <authorList>
            <person name="Bowman J.P."/>
        </authorList>
    </citation>
    <scope>NUCLEOTIDE SEQUENCE [LARGE SCALE GENOMIC DNA]</scope>
    <source>
        <strain evidence="3 4">QSSC 1-22</strain>
    </source>
</reference>
<dbReference type="RefSeq" id="WP_163283794.1">
    <property type="nucleotide sequence ID" value="NZ_JAAGVY010000007.1"/>
</dbReference>
<dbReference type="InterPro" id="IPR042095">
    <property type="entry name" value="SUMF_sf"/>
</dbReference>
<feature type="domain" description="Sulfatase-modifying factor enzyme-like" evidence="2">
    <location>
        <begin position="45"/>
        <end position="433"/>
    </location>
</feature>
<accession>A0A7K3WMY3</accession>
<sequence>MKNLIFFLAIGATLLSCAGGNRGELVGVQPREDWIQYNPYGMNYIHFGSYVMGPDDQDVPYANINNKKRVTVSAFYMDDTEISNNEYRQFVHWVRDSIAHRYLGEAGIGEHVVEEDEYGEIIDPPTINWDERIEWEGEDEREELADLFLPEYERFYRRKEIDTRKLKFEYYWIDLQAAAVKANRDLDLSYTNIKGQNNAIKGHSDRSQFIIREIINVYPDTLAWVHDFTYAFNEPMTEMYFWHPAYDDYPVVGVTWNQAKAFNVWRTQLISTWKLNNGETFVQRFRLPTEAEWEFASRGGLDQSPYPWGGPYIRNILGCPLANFKPQRGDYVDDDGCQTVDVRSYEPNGYGLFCMSGNVAEWTNTAFDESVYEFSHDLNSEYQYDALADDPPALKRKVIRGGSWKDVMYYLQNGTRSFEYQDTAKSYIGFRSVMSYLGRGKAGNPEDWN</sequence>
<dbReference type="Proteomes" id="UP000486602">
    <property type="component" value="Unassembled WGS sequence"/>
</dbReference>
<dbReference type="SUPFAM" id="SSF56436">
    <property type="entry name" value="C-type lectin-like"/>
    <property type="match status" value="1"/>
</dbReference>
<dbReference type="EMBL" id="JAAGVY010000007">
    <property type="protein sequence ID" value="NEN23007.1"/>
    <property type="molecule type" value="Genomic_DNA"/>
</dbReference>
<dbReference type="Gene3D" id="3.90.1580.10">
    <property type="entry name" value="paralog of FGE (formylglycine-generating enzyme)"/>
    <property type="match status" value="2"/>
</dbReference>
<feature type="signal peptide" evidence="1">
    <location>
        <begin position="1"/>
        <end position="18"/>
    </location>
</feature>
<feature type="chain" id="PRO_5029693552" evidence="1">
    <location>
        <begin position="19"/>
        <end position="449"/>
    </location>
</feature>
<evidence type="ECO:0000259" key="2">
    <source>
        <dbReference type="Pfam" id="PF03781"/>
    </source>
</evidence>
<gene>
    <name evidence="3" type="ORF">G3O08_05770</name>
</gene>
<dbReference type="InterPro" id="IPR016187">
    <property type="entry name" value="CTDL_fold"/>
</dbReference>
<proteinExistence type="predicted"/>
<evidence type="ECO:0000313" key="4">
    <source>
        <dbReference type="Proteomes" id="UP000486602"/>
    </source>
</evidence>
<organism evidence="3 4">
    <name type="scientific">Cryomorpha ignava</name>
    <dbReference type="NCBI Taxonomy" id="101383"/>
    <lineage>
        <taxon>Bacteria</taxon>
        <taxon>Pseudomonadati</taxon>
        <taxon>Bacteroidota</taxon>
        <taxon>Flavobacteriia</taxon>
        <taxon>Flavobacteriales</taxon>
        <taxon>Cryomorphaceae</taxon>
        <taxon>Cryomorpha</taxon>
    </lineage>
</organism>
<dbReference type="Pfam" id="PF03781">
    <property type="entry name" value="FGE-sulfatase"/>
    <property type="match status" value="1"/>
</dbReference>